<dbReference type="AlphaFoldDB" id="A0A9D2UXM8"/>
<dbReference type="EC" id="2.7.1.176" evidence="2"/>
<comment type="similarity">
    <text evidence="1">Belongs to the zeta toxin family.</text>
</comment>
<dbReference type="InterPro" id="IPR027417">
    <property type="entry name" value="P-loop_NTPase"/>
</dbReference>
<dbReference type="PANTHER" id="PTHR39206">
    <property type="entry name" value="SLL8004 PROTEIN"/>
    <property type="match status" value="1"/>
</dbReference>
<reference evidence="8" key="2">
    <citation type="submission" date="2021-09" db="EMBL/GenBank/DDBJ databases">
        <authorList>
            <person name="Gilroy R."/>
        </authorList>
    </citation>
    <scope>NUCLEOTIDE SEQUENCE</scope>
    <source>
        <strain evidence="8">ChiGjej6B6-11269</strain>
    </source>
</reference>
<dbReference type="Proteomes" id="UP000786989">
    <property type="component" value="Unassembled WGS sequence"/>
</dbReference>
<evidence type="ECO:0000313" key="9">
    <source>
        <dbReference type="Proteomes" id="UP000786989"/>
    </source>
</evidence>
<dbReference type="Pfam" id="PF06414">
    <property type="entry name" value="Zeta_toxin"/>
    <property type="match status" value="1"/>
</dbReference>
<accession>A0A9D2UXM8</accession>
<evidence type="ECO:0000256" key="4">
    <source>
        <dbReference type="ARBA" id="ARBA00022840"/>
    </source>
</evidence>
<evidence type="ECO:0000256" key="3">
    <source>
        <dbReference type="ARBA" id="ARBA00022741"/>
    </source>
</evidence>
<name>A0A9D2UXM8_9ACTN</name>
<comment type="catalytic activity">
    <reaction evidence="6">
        <text>UDP-N-acetyl-alpha-D-glucosamine + ATP = UDP-N-acetyl-alpha-D-glucosamine 3'-phosphate + ADP + H(+)</text>
        <dbReference type="Rhea" id="RHEA:32671"/>
        <dbReference type="ChEBI" id="CHEBI:15378"/>
        <dbReference type="ChEBI" id="CHEBI:30616"/>
        <dbReference type="ChEBI" id="CHEBI:57705"/>
        <dbReference type="ChEBI" id="CHEBI:64353"/>
        <dbReference type="ChEBI" id="CHEBI:456216"/>
        <dbReference type="EC" id="2.7.1.176"/>
    </reaction>
</comment>
<evidence type="ECO:0000259" key="7">
    <source>
        <dbReference type="Pfam" id="PF06414"/>
    </source>
</evidence>
<reference evidence="8" key="1">
    <citation type="journal article" date="2021" name="PeerJ">
        <title>Extensive microbial diversity within the chicken gut microbiome revealed by metagenomics and culture.</title>
        <authorList>
            <person name="Gilroy R."/>
            <person name="Ravi A."/>
            <person name="Getino M."/>
            <person name="Pursley I."/>
            <person name="Horton D.L."/>
            <person name="Alikhan N.F."/>
            <person name="Baker D."/>
            <person name="Gharbi K."/>
            <person name="Hall N."/>
            <person name="Watson M."/>
            <person name="Adriaenssens E.M."/>
            <person name="Foster-Nyarko E."/>
            <person name="Jarju S."/>
            <person name="Secka A."/>
            <person name="Antonio M."/>
            <person name="Oren A."/>
            <person name="Chaudhuri R.R."/>
            <person name="La Ragione R."/>
            <person name="Hildebrand F."/>
            <person name="Pallen M.J."/>
        </authorList>
    </citation>
    <scope>NUCLEOTIDE SEQUENCE</scope>
    <source>
        <strain evidence="8">ChiGjej6B6-11269</strain>
    </source>
</reference>
<dbReference type="GO" id="GO:0016301">
    <property type="term" value="F:kinase activity"/>
    <property type="evidence" value="ECO:0007669"/>
    <property type="project" value="InterPro"/>
</dbReference>
<organism evidence="8 9">
    <name type="scientific">Slackia equolifaciens</name>
    <dbReference type="NCBI Taxonomy" id="498718"/>
    <lineage>
        <taxon>Bacteria</taxon>
        <taxon>Bacillati</taxon>
        <taxon>Actinomycetota</taxon>
        <taxon>Coriobacteriia</taxon>
        <taxon>Eggerthellales</taxon>
        <taxon>Eggerthellaceae</taxon>
        <taxon>Slackia</taxon>
    </lineage>
</organism>
<proteinExistence type="inferred from homology"/>
<dbReference type="Gene3D" id="3.40.50.300">
    <property type="entry name" value="P-loop containing nucleotide triphosphate hydrolases"/>
    <property type="match status" value="1"/>
</dbReference>
<comment type="caution">
    <text evidence="8">The sequence shown here is derived from an EMBL/GenBank/DDBJ whole genome shotgun (WGS) entry which is preliminary data.</text>
</comment>
<evidence type="ECO:0000256" key="1">
    <source>
        <dbReference type="ARBA" id="ARBA00009104"/>
    </source>
</evidence>
<protein>
    <recommendedName>
        <fullName evidence="5">UDP-N-acetylglucosamine kinase</fullName>
        <ecNumber evidence="2">2.7.1.176</ecNumber>
    </recommendedName>
    <alternativeName>
        <fullName evidence="5">UDP-N-acetylglucosamine kinase</fullName>
    </alternativeName>
</protein>
<evidence type="ECO:0000256" key="5">
    <source>
        <dbReference type="ARBA" id="ARBA00032897"/>
    </source>
</evidence>
<keyword evidence="4" id="KW-0067">ATP-binding</keyword>
<evidence type="ECO:0000256" key="2">
    <source>
        <dbReference type="ARBA" id="ARBA00011963"/>
    </source>
</evidence>
<dbReference type="GO" id="GO:0005524">
    <property type="term" value="F:ATP binding"/>
    <property type="evidence" value="ECO:0007669"/>
    <property type="project" value="UniProtKB-KW"/>
</dbReference>
<dbReference type="InterPro" id="IPR010488">
    <property type="entry name" value="Zeta_toxin_domain"/>
</dbReference>
<gene>
    <name evidence="8" type="ORF">K8U77_07100</name>
</gene>
<evidence type="ECO:0000256" key="6">
    <source>
        <dbReference type="ARBA" id="ARBA00048178"/>
    </source>
</evidence>
<sequence>MSATFETPTMKDIAPCSSASRPRYVIFAGVNGAGKSTLYRSGLWKKSPHDNALLRVNPDEILKAAGDDPASMKAQISAGKRALQLVDSYLQHQRPFSQETTLTGKLAVSRLKRIRELGYEICMHYVGLKDANLAIERIKHRASIGGHDIAETDVRRRFGASIANFSKALDYCDEVRVYDNTHELTRIAAWSHGTLCWWCGSPAKGAWLLQAMQSDNWRE</sequence>
<keyword evidence="3" id="KW-0547">Nucleotide-binding</keyword>
<feature type="domain" description="Zeta toxin" evidence="7">
    <location>
        <begin position="12"/>
        <end position="180"/>
    </location>
</feature>
<dbReference type="PANTHER" id="PTHR39206:SF1">
    <property type="entry name" value="SLL8004 PROTEIN"/>
    <property type="match status" value="1"/>
</dbReference>
<dbReference type="EMBL" id="DYWI01000130">
    <property type="protein sequence ID" value="HJF65860.1"/>
    <property type="molecule type" value="Genomic_DNA"/>
</dbReference>
<evidence type="ECO:0000313" key="8">
    <source>
        <dbReference type="EMBL" id="HJF65860.1"/>
    </source>
</evidence>
<dbReference type="SUPFAM" id="SSF52540">
    <property type="entry name" value="P-loop containing nucleoside triphosphate hydrolases"/>
    <property type="match status" value="1"/>
</dbReference>